<proteinExistence type="predicted"/>
<keyword evidence="8" id="KW-1185">Reference proteome</keyword>
<dbReference type="SUPFAM" id="SSF56112">
    <property type="entry name" value="Protein kinase-like (PK-like)"/>
    <property type="match status" value="1"/>
</dbReference>
<dbReference type="GO" id="GO:0043065">
    <property type="term" value="P:positive regulation of apoptotic process"/>
    <property type="evidence" value="ECO:0007669"/>
    <property type="project" value="TreeGrafter"/>
</dbReference>
<reference evidence="7 8" key="1">
    <citation type="journal article" date="2016" name="PLoS ONE">
        <title>A First Insight into the Genome of the Filter-Feeder Mussel Mytilus galloprovincialis.</title>
        <authorList>
            <person name="Murgarella M."/>
            <person name="Puiu D."/>
            <person name="Novoa B."/>
            <person name="Figueras A."/>
            <person name="Posada D."/>
            <person name="Canchaya C."/>
        </authorList>
    </citation>
    <scope>NUCLEOTIDE SEQUENCE [LARGE SCALE GENOMIC DNA]</scope>
    <source>
        <tissue evidence="7">Muscle</tissue>
    </source>
</reference>
<evidence type="ECO:0000256" key="4">
    <source>
        <dbReference type="ARBA" id="ARBA00022777"/>
    </source>
</evidence>
<evidence type="ECO:0000256" key="3">
    <source>
        <dbReference type="ARBA" id="ARBA00022741"/>
    </source>
</evidence>
<name>A0A3L5TRD9_MYTGA</name>
<keyword evidence="1" id="KW-0723">Serine/threonine-protein kinase</keyword>
<dbReference type="EMBL" id="KV589012">
    <property type="protein sequence ID" value="OPL21737.1"/>
    <property type="molecule type" value="Genomic_DNA"/>
</dbReference>
<protein>
    <submittedName>
        <fullName evidence="7">Kalirin</fullName>
    </submittedName>
</protein>
<keyword evidence="2" id="KW-0808">Transferase</keyword>
<dbReference type="GO" id="GO:0035556">
    <property type="term" value="P:intracellular signal transduction"/>
    <property type="evidence" value="ECO:0007669"/>
    <property type="project" value="TreeGrafter"/>
</dbReference>
<evidence type="ECO:0000313" key="8">
    <source>
        <dbReference type="Proteomes" id="UP000266721"/>
    </source>
</evidence>
<dbReference type="GO" id="GO:0005634">
    <property type="term" value="C:nucleus"/>
    <property type="evidence" value="ECO:0007669"/>
    <property type="project" value="TreeGrafter"/>
</dbReference>
<evidence type="ECO:0000256" key="5">
    <source>
        <dbReference type="ARBA" id="ARBA00022840"/>
    </source>
</evidence>
<keyword evidence="3" id="KW-0547">Nucleotide-binding</keyword>
<dbReference type="GO" id="GO:0005524">
    <property type="term" value="F:ATP binding"/>
    <property type="evidence" value="ECO:0007669"/>
    <property type="project" value="UniProtKB-KW"/>
</dbReference>
<evidence type="ECO:0000256" key="1">
    <source>
        <dbReference type="ARBA" id="ARBA00022527"/>
    </source>
</evidence>
<keyword evidence="4" id="KW-0418">Kinase</keyword>
<dbReference type="SMR" id="A0A3L5TRD9"/>
<evidence type="ECO:0000313" key="6">
    <source>
        <dbReference type="EMBL" id="OPL20673.1"/>
    </source>
</evidence>
<dbReference type="GO" id="GO:0004674">
    <property type="term" value="F:protein serine/threonine kinase activity"/>
    <property type="evidence" value="ECO:0007669"/>
    <property type="project" value="UniProtKB-KW"/>
</dbReference>
<dbReference type="AlphaFoldDB" id="A0A3L5TRD9"/>
<gene>
    <name evidence="6" type="ORF">AM593_07670</name>
    <name evidence="7" type="ORF">AM593_10549</name>
</gene>
<keyword evidence="5" id="KW-0067">ATP-binding</keyword>
<dbReference type="EMBL" id="KV602694">
    <property type="protein sequence ID" value="OPL20673.1"/>
    <property type="molecule type" value="Genomic_DNA"/>
</dbReference>
<dbReference type="Proteomes" id="UP000266721">
    <property type="component" value="Unassembled WGS sequence"/>
</dbReference>
<evidence type="ECO:0000256" key="2">
    <source>
        <dbReference type="ARBA" id="ARBA00022679"/>
    </source>
</evidence>
<dbReference type="PANTHER" id="PTHR24342">
    <property type="entry name" value="SERINE/THREONINE-PROTEIN KINASE 17"/>
    <property type="match status" value="1"/>
</dbReference>
<feature type="non-terminal residue" evidence="7">
    <location>
        <position position="1"/>
    </location>
</feature>
<evidence type="ECO:0000313" key="7">
    <source>
        <dbReference type="EMBL" id="OPL21737.1"/>
    </source>
</evidence>
<dbReference type="Gene3D" id="1.10.510.10">
    <property type="entry name" value="Transferase(Phosphotransferase) domain 1"/>
    <property type="match status" value="1"/>
</dbReference>
<dbReference type="PANTHER" id="PTHR24342:SF21">
    <property type="entry name" value="TRIO RHO GUANINE NUCLEOTIDE EXCHANGE FACTOR"/>
    <property type="match status" value="1"/>
</dbReference>
<organism evidence="7 8">
    <name type="scientific">Mytilus galloprovincialis</name>
    <name type="common">Mediterranean mussel</name>
    <dbReference type="NCBI Taxonomy" id="29158"/>
    <lineage>
        <taxon>Eukaryota</taxon>
        <taxon>Metazoa</taxon>
        <taxon>Spiralia</taxon>
        <taxon>Lophotrochozoa</taxon>
        <taxon>Mollusca</taxon>
        <taxon>Bivalvia</taxon>
        <taxon>Autobranchia</taxon>
        <taxon>Pteriomorphia</taxon>
        <taxon>Mytilida</taxon>
        <taxon>Mytiloidea</taxon>
        <taxon>Mytilidae</taxon>
        <taxon>Mytilinae</taxon>
        <taxon>Mytilus</taxon>
    </lineage>
</organism>
<accession>A0A3L5TRD9</accession>
<sequence length="102" mass="11776">LSGLSPFLDDSQEETCSNIIRVDYSFPDEFFGIISKEAQTFILDILVEDIDNRPTAHKCLESSWIQKYCSNASSQPRHKSIPTDRLKDFIERKKLQSTELYS</sequence>
<dbReference type="InterPro" id="IPR011009">
    <property type="entry name" value="Kinase-like_dom_sf"/>
</dbReference>